<accession>A0A015K1J0</accession>
<gene>
    <name evidence="11" type="ORF">RirG_172950</name>
</gene>
<evidence type="ECO:0000256" key="6">
    <source>
        <dbReference type="ARBA" id="ARBA00023015"/>
    </source>
</evidence>
<sequence>MATFEGLSKFQDLLHTVDRPFENIAIEFKGLIPEQKRFEAACALMALLEDGKSQTYERVVSLYILYNLYNVVPIHQNPFLILFLNLYKTLSSNFDLVEKDYDLLVEFRVEALILADKGSQLADKTPVDVYQQFVNGDKSLIIDTEEINIAEFEYYIKQEFDIRPSKEEHPERHDDSKRPWSWTPIDSNDDSYALPSLQHEPSQDHNHDHEQDHEPDIEQDYDIITEFTGQDGIRVLMDKALQGALTIPEEEFILEQFEKNDKLVYHCDLLPEKFPDLVENNSRIAVEALLQLKSSSQVGKFLKALITVNDPERSQQSSVDPVNRMRSSMEVINGLTSFPLSPEFLHKYLTNCIRACEASQNRDTQDRQVRLICVFFQSLIRNNTVDVNRFLVEMPAFCLQFSRIREAVDLYRQFLILQRNPDVDNVVSNADIVEDVNGELNLDDPGQWDLS</sequence>
<feature type="compositionally biased region" description="Basic and acidic residues" evidence="10">
    <location>
        <begin position="165"/>
        <end position="178"/>
    </location>
</feature>
<dbReference type="PANTHER" id="PTHR15975">
    <property type="entry name" value="CCR4-NOT TRANSCRIPTION COMPLEX SUBUNIT 11"/>
    <property type="match status" value="1"/>
</dbReference>
<dbReference type="GO" id="GO:0031047">
    <property type="term" value="P:regulatory ncRNA-mediated gene silencing"/>
    <property type="evidence" value="ECO:0007669"/>
    <property type="project" value="UniProtKB-KW"/>
</dbReference>
<evidence type="ECO:0000313" key="12">
    <source>
        <dbReference type="Proteomes" id="UP000022910"/>
    </source>
</evidence>
<evidence type="ECO:0000256" key="9">
    <source>
        <dbReference type="ARBA" id="ARBA00023242"/>
    </source>
</evidence>
<feature type="compositionally biased region" description="Basic and acidic residues" evidence="10">
    <location>
        <begin position="201"/>
        <end position="214"/>
    </location>
</feature>
<dbReference type="HOGENOM" id="CLU_028648_0_0_1"/>
<evidence type="ECO:0000256" key="2">
    <source>
        <dbReference type="ARBA" id="ARBA00004496"/>
    </source>
</evidence>
<dbReference type="OrthoDB" id="10265389at2759"/>
<dbReference type="Proteomes" id="UP000022910">
    <property type="component" value="Unassembled WGS sequence"/>
</dbReference>
<dbReference type="GO" id="GO:0005737">
    <property type="term" value="C:cytoplasm"/>
    <property type="evidence" value="ECO:0007669"/>
    <property type="project" value="UniProtKB-SubCell"/>
</dbReference>
<evidence type="ECO:0000313" key="11">
    <source>
        <dbReference type="EMBL" id="EXX61244.1"/>
    </source>
</evidence>
<dbReference type="GO" id="GO:0005634">
    <property type="term" value="C:nucleus"/>
    <property type="evidence" value="ECO:0007669"/>
    <property type="project" value="UniProtKB-SubCell"/>
</dbReference>
<dbReference type="OMA" id="HFVYCIL"/>
<keyword evidence="5" id="KW-0963">Cytoplasm</keyword>
<dbReference type="InterPro" id="IPR019312">
    <property type="entry name" value="CNOT11"/>
</dbReference>
<dbReference type="GO" id="GO:0030014">
    <property type="term" value="C:CCR4-NOT complex"/>
    <property type="evidence" value="ECO:0007669"/>
    <property type="project" value="InterPro"/>
</dbReference>
<keyword evidence="12" id="KW-1185">Reference proteome</keyword>
<evidence type="ECO:0000256" key="3">
    <source>
        <dbReference type="ARBA" id="ARBA00008030"/>
    </source>
</evidence>
<evidence type="ECO:0000256" key="8">
    <source>
        <dbReference type="ARBA" id="ARBA00023163"/>
    </source>
</evidence>
<keyword evidence="7" id="KW-0943">RNA-mediated gene silencing</keyword>
<protein>
    <recommendedName>
        <fullName evidence="4">CCR4-NOT transcription complex subunit 11</fullName>
    </recommendedName>
</protein>
<dbReference type="SMR" id="A0A015K1J0"/>
<name>A0A015K1J0_RHIIW</name>
<dbReference type="PANTHER" id="PTHR15975:SF0">
    <property type="entry name" value="CCR4-NOT TRANSCRIPTION COMPLEX SUBUNIT 11"/>
    <property type="match status" value="1"/>
</dbReference>
<dbReference type="EMBL" id="JEMT01025789">
    <property type="protein sequence ID" value="EXX61244.1"/>
    <property type="molecule type" value="Genomic_DNA"/>
</dbReference>
<keyword evidence="8" id="KW-0804">Transcription</keyword>
<evidence type="ECO:0000256" key="1">
    <source>
        <dbReference type="ARBA" id="ARBA00004123"/>
    </source>
</evidence>
<evidence type="ECO:0000256" key="4">
    <source>
        <dbReference type="ARBA" id="ARBA00014872"/>
    </source>
</evidence>
<dbReference type="Pfam" id="PF10155">
    <property type="entry name" value="CNOT11"/>
    <property type="match status" value="1"/>
</dbReference>
<evidence type="ECO:0000256" key="10">
    <source>
        <dbReference type="SAM" id="MobiDB-lite"/>
    </source>
</evidence>
<keyword evidence="6" id="KW-0805">Transcription regulation</keyword>
<evidence type="ECO:0000256" key="7">
    <source>
        <dbReference type="ARBA" id="ARBA00023158"/>
    </source>
</evidence>
<proteinExistence type="inferred from homology"/>
<comment type="similarity">
    <text evidence="3">Belongs to the CNOT11 family.</text>
</comment>
<evidence type="ECO:0000256" key="5">
    <source>
        <dbReference type="ARBA" id="ARBA00022490"/>
    </source>
</evidence>
<comment type="subcellular location">
    <subcellularLocation>
        <location evidence="2">Cytoplasm</location>
    </subcellularLocation>
    <subcellularLocation>
        <location evidence="1">Nucleus</location>
    </subcellularLocation>
</comment>
<dbReference type="STRING" id="1432141.A0A015K1J0"/>
<dbReference type="AlphaFoldDB" id="A0A015K1J0"/>
<comment type="caution">
    <text evidence="11">The sequence shown here is derived from an EMBL/GenBank/DDBJ whole genome shotgun (WGS) entry which is preliminary data.</text>
</comment>
<organism evidence="11 12">
    <name type="scientific">Rhizophagus irregularis (strain DAOM 197198w)</name>
    <name type="common">Glomus intraradices</name>
    <dbReference type="NCBI Taxonomy" id="1432141"/>
    <lineage>
        <taxon>Eukaryota</taxon>
        <taxon>Fungi</taxon>
        <taxon>Fungi incertae sedis</taxon>
        <taxon>Mucoromycota</taxon>
        <taxon>Glomeromycotina</taxon>
        <taxon>Glomeromycetes</taxon>
        <taxon>Glomerales</taxon>
        <taxon>Glomeraceae</taxon>
        <taxon>Rhizophagus</taxon>
    </lineage>
</organism>
<reference evidence="11 12" key="1">
    <citation type="submission" date="2014-02" db="EMBL/GenBank/DDBJ databases">
        <title>Single nucleus genome sequencing reveals high similarity among nuclei of an endomycorrhizal fungus.</title>
        <authorList>
            <person name="Lin K."/>
            <person name="Geurts R."/>
            <person name="Zhang Z."/>
            <person name="Limpens E."/>
            <person name="Saunders D.G."/>
            <person name="Mu D."/>
            <person name="Pang E."/>
            <person name="Cao H."/>
            <person name="Cha H."/>
            <person name="Lin T."/>
            <person name="Zhou Q."/>
            <person name="Shang Y."/>
            <person name="Li Y."/>
            <person name="Ivanov S."/>
            <person name="Sharma T."/>
            <person name="Velzen R.V."/>
            <person name="Ruijter N.D."/>
            <person name="Aanen D.K."/>
            <person name="Win J."/>
            <person name="Kamoun S."/>
            <person name="Bisseling T."/>
            <person name="Huang S."/>
        </authorList>
    </citation>
    <scope>NUCLEOTIDE SEQUENCE [LARGE SCALE GENOMIC DNA]</scope>
    <source>
        <strain evidence="12">DAOM197198w</strain>
    </source>
</reference>
<keyword evidence="9" id="KW-0539">Nucleus</keyword>
<feature type="region of interest" description="Disordered" evidence="10">
    <location>
        <begin position="165"/>
        <end position="214"/>
    </location>
</feature>